<evidence type="ECO:0000313" key="4">
    <source>
        <dbReference type="Proteomes" id="UP001519363"/>
    </source>
</evidence>
<evidence type="ECO:0000313" key="3">
    <source>
        <dbReference type="EMBL" id="MBP2478448.1"/>
    </source>
</evidence>
<dbReference type="InterPro" id="IPR005502">
    <property type="entry name" value="Ribosyl_crysJ1"/>
</dbReference>
<name>A0ABS5APD9_9PSEU</name>
<dbReference type="Pfam" id="PF03747">
    <property type="entry name" value="ADP_ribosyl_GH"/>
    <property type="match status" value="1"/>
</dbReference>
<dbReference type="SUPFAM" id="SSF101478">
    <property type="entry name" value="ADP-ribosylglycohydrolase"/>
    <property type="match status" value="1"/>
</dbReference>
<protein>
    <submittedName>
        <fullName evidence="3">ADP-ribosylglycohydrolase</fullName>
    </submittedName>
</protein>
<comment type="similarity">
    <text evidence="1">Belongs to the ADP-ribosylglycohydrolase family.</text>
</comment>
<dbReference type="Gene3D" id="1.10.4080.10">
    <property type="entry name" value="ADP-ribosylation/Crystallin J1"/>
    <property type="match status" value="1"/>
</dbReference>
<organism evidence="3 4">
    <name type="scientific">Crossiella equi</name>
    <dbReference type="NCBI Taxonomy" id="130796"/>
    <lineage>
        <taxon>Bacteria</taxon>
        <taxon>Bacillati</taxon>
        <taxon>Actinomycetota</taxon>
        <taxon>Actinomycetes</taxon>
        <taxon>Pseudonocardiales</taxon>
        <taxon>Pseudonocardiaceae</taxon>
        <taxon>Crossiella</taxon>
    </lineage>
</organism>
<dbReference type="InterPro" id="IPR050792">
    <property type="entry name" value="ADP-ribosylglycohydrolase"/>
</dbReference>
<keyword evidence="4" id="KW-1185">Reference proteome</keyword>
<dbReference type="InterPro" id="IPR036705">
    <property type="entry name" value="Ribosyl_crysJ1_sf"/>
</dbReference>
<dbReference type="RefSeq" id="WP_086782542.1">
    <property type="nucleotide sequence ID" value="NZ_JAGIOO010000001.1"/>
</dbReference>
<evidence type="ECO:0000256" key="1">
    <source>
        <dbReference type="ARBA" id="ARBA00010702"/>
    </source>
</evidence>
<evidence type="ECO:0000256" key="2">
    <source>
        <dbReference type="ARBA" id="ARBA00022801"/>
    </source>
</evidence>
<accession>A0ABS5APD9</accession>
<gene>
    <name evidence="3" type="ORF">JOF53_007320</name>
</gene>
<dbReference type="Proteomes" id="UP001519363">
    <property type="component" value="Unassembled WGS sequence"/>
</dbReference>
<sequence>MLVELAIGDAYGAGFEYSPPEFVHAHNTLDGYAQHPRHLGLRPGSYTDDTQMTLAVAEVLVSEVDWTREHLAEAFVRVFKRDPRPGYAAGFFGVLELVRDGAELLRALRPHSDKSGAAMRAAPLGLLPTVADVLHHNDVQARITHDTPLGVSAAHAAALAVHYCHHQLGPVAEVGRWISGQLQDPRWAQPWTGKVGSPGWHSVRAALTALAGTRSLRGLLRACVDFTGDVDTVATVALAAASRSAEYHHDLPPVLVDGLEDGEFGRGYLRELDGRLLGWAGAVTPGGGGSS</sequence>
<comment type="caution">
    <text evidence="3">The sequence shown here is derived from an EMBL/GenBank/DDBJ whole genome shotgun (WGS) entry which is preliminary data.</text>
</comment>
<dbReference type="PANTHER" id="PTHR16222:SF24">
    <property type="entry name" value="ADP-RIBOSYLHYDROLASE ARH3"/>
    <property type="match status" value="1"/>
</dbReference>
<dbReference type="PANTHER" id="PTHR16222">
    <property type="entry name" value="ADP-RIBOSYLGLYCOHYDROLASE"/>
    <property type="match status" value="1"/>
</dbReference>
<proteinExistence type="inferred from homology"/>
<dbReference type="EMBL" id="JAGIOO010000001">
    <property type="protein sequence ID" value="MBP2478448.1"/>
    <property type="molecule type" value="Genomic_DNA"/>
</dbReference>
<reference evidence="3 4" key="1">
    <citation type="submission" date="2021-03" db="EMBL/GenBank/DDBJ databases">
        <title>Sequencing the genomes of 1000 actinobacteria strains.</title>
        <authorList>
            <person name="Klenk H.-P."/>
        </authorList>
    </citation>
    <scope>NUCLEOTIDE SEQUENCE [LARGE SCALE GENOMIC DNA]</scope>
    <source>
        <strain evidence="3 4">DSM 44580</strain>
    </source>
</reference>
<keyword evidence="2" id="KW-0378">Hydrolase</keyword>